<dbReference type="Pfam" id="PF01103">
    <property type="entry name" value="Omp85"/>
    <property type="match status" value="1"/>
</dbReference>
<sequence length="755" mass="86712">MKNQSIIGFIILSIGLISCGQYHSFEIPSPVINQINLTGNRQISKAELRTNVMGVKNSYRRLLPAKLYTYLGIKRKRKDSLEIKPSFIQFFKSPNPSYNLAWLTTNKVQIERYYRENGFLKAKIKSNVDSIANLVNVTFEIEEGEPSYFTKEDSLSVDNPILAEHVNSYIKENSLIRPMGRLKLEVLKKEKEQLSHHLRNEGYYYFSPDAVGIRINDVKDSTLRRISLYYKIPEFKNHTLIANYDRLYRIGVPEFSISDPFGNPAEHPPLKSLSKLINLQEDDLYSVDLFNQSLKNIYLTDQFKTVSIRFDTTRTRLFPKIELFQNEKYNFSSELGGSIFRGIPGPFLTNSFKVRRLFSSLDYFDFSTRIGYEAQSGFINTTDTRNNLELNVSASINFPSLYLPKALIGKLGSYYGAKTSVGVGFDFINRPEYQRTNLNLFQRYTWQKSEYSFFTFSLINLNLLNTIYPETATSDSFKAYLDELKGKGNNLYRSFNPSFVSSLSFQYIYRDLLPSNELKNGKIFQIGLESGGSTLNLVPSHKFSFVTDLLNSGQDIQFYRFLRLNFDYRKYKMLGRNQKSQLAFKLIGGVAYAYGDENDYQLPYEKNFFIGGPSSVRAWKPRRLGPGSYVSSSSLVEQPGSILIESSIEYRFRLFPLFGQMNGAFFVDAGNVWNMTQGNTDPSTQFHLSDFYNQIAVGTGFGLRWDFDFFLLRLDLATKVINPANPVNQKWVLSQTSFEGGQNPIEFNIGIGYPF</sequence>
<dbReference type="EMBL" id="SEWY01000003">
    <property type="protein sequence ID" value="TBH73212.1"/>
    <property type="molecule type" value="Genomic_DNA"/>
</dbReference>
<evidence type="ECO:0000256" key="4">
    <source>
        <dbReference type="ARBA" id="ARBA00023136"/>
    </source>
</evidence>
<keyword evidence="9" id="KW-1185">Reference proteome</keyword>
<evidence type="ECO:0000259" key="7">
    <source>
        <dbReference type="Pfam" id="PF07244"/>
    </source>
</evidence>
<protein>
    <recommendedName>
        <fullName evidence="10">Bacterial surface antigen (D15) domain-containing protein</fullName>
    </recommendedName>
</protein>
<dbReference type="RefSeq" id="WP_130923335.1">
    <property type="nucleotide sequence ID" value="NZ_CP049835.1"/>
</dbReference>
<keyword evidence="3" id="KW-0732">Signal</keyword>
<evidence type="ECO:0000313" key="8">
    <source>
        <dbReference type="EMBL" id="TBH73212.1"/>
    </source>
</evidence>
<dbReference type="Pfam" id="PF07244">
    <property type="entry name" value="POTRA"/>
    <property type="match status" value="1"/>
</dbReference>
<dbReference type="InterPro" id="IPR010827">
    <property type="entry name" value="BamA/TamA_POTRA"/>
</dbReference>
<dbReference type="Gene3D" id="3.10.20.310">
    <property type="entry name" value="membrane protein fhac"/>
    <property type="match status" value="1"/>
</dbReference>
<feature type="domain" description="Bacterial surface antigen (D15)" evidence="6">
    <location>
        <begin position="417"/>
        <end position="750"/>
    </location>
</feature>
<dbReference type="InterPro" id="IPR000184">
    <property type="entry name" value="Bac_surfAg_D15"/>
</dbReference>
<comment type="subcellular location">
    <subcellularLocation>
        <location evidence="1">Membrane</location>
    </subcellularLocation>
</comment>
<keyword evidence="4" id="KW-0472">Membrane</keyword>
<evidence type="ECO:0000259" key="6">
    <source>
        <dbReference type="Pfam" id="PF01103"/>
    </source>
</evidence>
<dbReference type="Proteomes" id="UP000293583">
    <property type="component" value="Unassembled WGS sequence"/>
</dbReference>
<dbReference type="PROSITE" id="PS51257">
    <property type="entry name" value="PROKAR_LIPOPROTEIN"/>
    <property type="match status" value="1"/>
</dbReference>
<proteinExistence type="predicted"/>
<feature type="domain" description="POTRA" evidence="7">
    <location>
        <begin position="30"/>
        <end position="144"/>
    </location>
</feature>
<evidence type="ECO:0008006" key="10">
    <source>
        <dbReference type="Google" id="ProtNLM"/>
    </source>
</evidence>
<keyword evidence="5" id="KW-0998">Cell outer membrane</keyword>
<keyword evidence="2" id="KW-0812">Transmembrane</keyword>
<dbReference type="InterPro" id="IPR000408">
    <property type="entry name" value="Reg_chr_condens"/>
</dbReference>
<dbReference type="PROSITE" id="PS00626">
    <property type="entry name" value="RCC1_2"/>
    <property type="match status" value="1"/>
</dbReference>
<dbReference type="PANTHER" id="PTHR12815:SF47">
    <property type="entry name" value="TRANSLOCATION AND ASSEMBLY MODULE SUBUNIT TAMA"/>
    <property type="match status" value="1"/>
</dbReference>
<dbReference type="PANTHER" id="PTHR12815">
    <property type="entry name" value="SORTING AND ASSEMBLY MACHINERY SAMM50 PROTEIN FAMILY MEMBER"/>
    <property type="match status" value="1"/>
</dbReference>
<gene>
    <name evidence="8" type="ORF">EWU20_07500</name>
</gene>
<accession>A0A4Q9BAS6</accession>
<reference evidence="8 9" key="1">
    <citation type="submission" date="2019-02" db="EMBL/GenBank/DDBJ databases">
        <title>Genome of a new Bacteroidetes strain.</title>
        <authorList>
            <person name="Pitt A."/>
        </authorList>
    </citation>
    <scope>NUCLEOTIDE SEQUENCE [LARGE SCALE GENOMIC DNA]</scope>
    <source>
        <strain evidence="8 9">103A-SOEBACH</strain>
    </source>
</reference>
<evidence type="ECO:0000256" key="1">
    <source>
        <dbReference type="ARBA" id="ARBA00004370"/>
    </source>
</evidence>
<name>A0A4Q9BAS6_9BACT</name>
<dbReference type="Gene3D" id="2.40.160.50">
    <property type="entry name" value="membrane protein fhac: a member of the omp85/tpsb transporter family"/>
    <property type="match status" value="1"/>
</dbReference>
<dbReference type="GO" id="GO:0019867">
    <property type="term" value="C:outer membrane"/>
    <property type="evidence" value="ECO:0007669"/>
    <property type="project" value="InterPro"/>
</dbReference>
<evidence type="ECO:0000256" key="2">
    <source>
        <dbReference type="ARBA" id="ARBA00022692"/>
    </source>
</evidence>
<dbReference type="OrthoDB" id="9814535at2"/>
<evidence type="ECO:0000256" key="3">
    <source>
        <dbReference type="ARBA" id="ARBA00022729"/>
    </source>
</evidence>
<dbReference type="InterPro" id="IPR039910">
    <property type="entry name" value="D15-like"/>
</dbReference>
<evidence type="ECO:0000256" key="5">
    <source>
        <dbReference type="ARBA" id="ARBA00023237"/>
    </source>
</evidence>
<dbReference type="AlphaFoldDB" id="A0A4Q9BAS6"/>
<comment type="caution">
    <text evidence="8">The sequence shown here is derived from an EMBL/GenBank/DDBJ whole genome shotgun (WGS) entry which is preliminary data.</text>
</comment>
<evidence type="ECO:0000313" key="9">
    <source>
        <dbReference type="Proteomes" id="UP000293583"/>
    </source>
</evidence>
<organism evidence="8 9">
    <name type="scientific">Aquirufa antheringensis</name>
    <dbReference type="NCBI Taxonomy" id="2516559"/>
    <lineage>
        <taxon>Bacteria</taxon>
        <taxon>Pseudomonadati</taxon>
        <taxon>Bacteroidota</taxon>
        <taxon>Cytophagia</taxon>
        <taxon>Cytophagales</taxon>
        <taxon>Flectobacillaceae</taxon>
        <taxon>Aquirufa</taxon>
    </lineage>
</organism>